<dbReference type="Pfam" id="PF00535">
    <property type="entry name" value="Glycos_transf_2"/>
    <property type="match status" value="1"/>
</dbReference>
<accession>A0ABW4YN99</accession>
<evidence type="ECO:0000256" key="1">
    <source>
        <dbReference type="ARBA" id="ARBA00006739"/>
    </source>
</evidence>
<organism evidence="3 4">
    <name type="scientific">Paenibacillus yanchengensis</name>
    <dbReference type="NCBI Taxonomy" id="2035833"/>
    <lineage>
        <taxon>Bacteria</taxon>
        <taxon>Bacillati</taxon>
        <taxon>Bacillota</taxon>
        <taxon>Bacilli</taxon>
        <taxon>Bacillales</taxon>
        <taxon>Paenibacillaceae</taxon>
        <taxon>Paenibacillus</taxon>
    </lineage>
</organism>
<gene>
    <name evidence="3" type="ORF">ACFSJH_14735</name>
</gene>
<dbReference type="PANTHER" id="PTHR22916:SF3">
    <property type="entry name" value="UDP-GLCNAC:BETAGAL BETA-1,3-N-ACETYLGLUCOSAMINYLTRANSFERASE-LIKE PROTEIN 1"/>
    <property type="match status" value="1"/>
</dbReference>
<proteinExistence type="inferred from homology"/>
<dbReference type="PANTHER" id="PTHR22916">
    <property type="entry name" value="GLYCOSYLTRANSFERASE"/>
    <property type="match status" value="1"/>
</dbReference>
<dbReference type="InterPro" id="IPR029044">
    <property type="entry name" value="Nucleotide-diphossugar_trans"/>
</dbReference>
<dbReference type="SUPFAM" id="SSF53448">
    <property type="entry name" value="Nucleotide-diphospho-sugar transferases"/>
    <property type="match status" value="1"/>
</dbReference>
<keyword evidence="4" id="KW-1185">Reference proteome</keyword>
<dbReference type="Gene3D" id="3.90.550.10">
    <property type="entry name" value="Spore Coat Polysaccharide Biosynthesis Protein SpsA, Chain A"/>
    <property type="match status" value="1"/>
</dbReference>
<feature type="domain" description="Glycosyltransferase 2-like" evidence="2">
    <location>
        <begin position="3"/>
        <end position="163"/>
    </location>
</feature>
<dbReference type="InterPro" id="IPR001173">
    <property type="entry name" value="Glyco_trans_2-like"/>
</dbReference>
<comment type="similarity">
    <text evidence="1">Belongs to the glycosyltransferase 2 family.</text>
</comment>
<comment type="caution">
    <text evidence="3">The sequence shown here is derived from an EMBL/GenBank/DDBJ whole genome shotgun (WGS) entry which is preliminary data.</text>
</comment>
<sequence>MASVIMPVYNGELHLEEAIQSVLNQSYIDFEFIIINDGSTDQSLKIITKYKLMDNRIHVISRDNRGLVSSLNEGIAIAQGKYIIRMDADDICYSDRFEKQVDFLETHQSIDILSSYVTIIGEENVLLENKLNQPLVHPLKQFLTDWYCFCHPAVVMRKSIFKTLIGYQCYFAEDLDLWLRACNEQMQFRKLEVSLLYYRVHHNSKTKQDNQLLNGIKDAVLLKVQYVREKMGILFHTYAVWGAGVGGITTIEIMNEHYPDLICIGLIDTYKKGAHDSIPILTPFEFDFSKADYVLVATEPGKAYAADYLEERELKLLTDYLPVI</sequence>
<protein>
    <submittedName>
        <fullName evidence="3">Glycosyltransferase family 2 protein</fullName>
    </submittedName>
</protein>
<dbReference type="EMBL" id="JBHUHO010000033">
    <property type="protein sequence ID" value="MFD2116983.1"/>
    <property type="molecule type" value="Genomic_DNA"/>
</dbReference>
<reference evidence="4" key="1">
    <citation type="journal article" date="2019" name="Int. J. Syst. Evol. Microbiol.">
        <title>The Global Catalogue of Microorganisms (GCM) 10K type strain sequencing project: providing services to taxonomists for standard genome sequencing and annotation.</title>
        <authorList>
            <consortium name="The Broad Institute Genomics Platform"/>
            <consortium name="The Broad Institute Genome Sequencing Center for Infectious Disease"/>
            <person name="Wu L."/>
            <person name="Ma J."/>
        </authorList>
    </citation>
    <scope>NUCLEOTIDE SEQUENCE [LARGE SCALE GENOMIC DNA]</scope>
    <source>
        <strain evidence="4">GH52</strain>
    </source>
</reference>
<name>A0ABW4YN99_9BACL</name>
<dbReference type="Proteomes" id="UP001597362">
    <property type="component" value="Unassembled WGS sequence"/>
</dbReference>
<evidence type="ECO:0000313" key="3">
    <source>
        <dbReference type="EMBL" id="MFD2116983.1"/>
    </source>
</evidence>
<evidence type="ECO:0000313" key="4">
    <source>
        <dbReference type="Proteomes" id="UP001597362"/>
    </source>
</evidence>
<evidence type="ECO:0000259" key="2">
    <source>
        <dbReference type="Pfam" id="PF00535"/>
    </source>
</evidence>
<dbReference type="RefSeq" id="WP_377773933.1">
    <property type="nucleotide sequence ID" value="NZ_JBHUHO010000033.1"/>
</dbReference>